<accession>A0A7S8IZL9</accession>
<organism evidence="1 2">
    <name type="scientific">Candidatus Nitrospira kreftii</name>
    <dbReference type="NCBI Taxonomy" id="2652173"/>
    <lineage>
        <taxon>Bacteria</taxon>
        <taxon>Pseudomonadati</taxon>
        <taxon>Nitrospirota</taxon>
        <taxon>Nitrospiria</taxon>
        <taxon>Nitrospirales</taxon>
        <taxon>Nitrospiraceae</taxon>
        <taxon>Nitrospira</taxon>
    </lineage>
</organism>
<dbReference type="AlphaFoldDB" id="A0A7S8IZL9"/>
<dbReference type="Proteomes" id="UP000593737">
    <property type="component" value="Chromosome"/>
</dbReference>
<protein>
    <submittedName>
        <fullName evidence="1">Uncharacterized protein</fullName>
    </submittedName>
</protein>
<evidence type="ECO:0000313" key="2">
    <source>
        <dbReference type="Proteomes" id="UP000593737"/>
    </source>
</evidence>
<evidence type="ECO:0000313" key="1">
    <source>
        <dbReference type="EMBL" id="QPD05297.1"/>
    </source>
</evidence>
<dbReference type="KEGG" id="nkf:Nkreftii_003071"/>
<proteinExistence type="predicted"/>
<gene>
    <name evidence="1" type="ORF">Nkreftii_003071</name>
</gene>
<dbReference type="EMBL" id="CP047423">
    <property type="protein sequence ID" value="QPD05297.1"/>
    <property type="molecule type" value="Genomic_DNA"/>
</dbReference>
<reference evidence="1 2" key="1">
    <citation type="journal article" date="2020" name="ISME J.">
        <title>Enrichment and physiological characterization of a novel comammox Nitrospira indicates ammonium inhibition of complete nitrification.</title>
        <authorList>
            <person name="Sakoula D."/>
            <person name="Koch H."/>
            <person name="Frank J."/>
            <person name="Jetten M.S.M."/>
            <person name="van Kessel M.A.H.J."/>
            <person name="Lucker S."/>
        </authorList>
    </citation>
    <scope>NUCLEOTIDE SEQUENCE [LARGE SCALE GENOMIC DNA]</scope>
    <source>
        <strain evidence="1">Comreactor17</strain>
    </source>
</reference>
<name>A0A7S8IZL9_9BACT</name>
<sequence>MAIKKSIGVTPTERLLSDLCESTFLKLWSYPNPFKDDGKELCDLLVIFDHIAFIFFDREKQLNTDSGDSQSVSWGRWKRRVIDAQIKTAHGAEKYLRSGRKIYLENTLRNELPIKPHPSLRTIHKIIVAHGAAEACLQASSDNMYGSLAIAYSDLDSAFAGIPFMISLDRSNPVHVLDTHNLPVVLRELDTIWDLTDYLDAKVEAINRYGALTYCGEEDLLAHYFRNYDEISRRHRIGPIESHFDLVNIGEGEWKAFENSEVYINTKKANQSSYVWDRLIQRTSGNALAGLCMGDSLFAHRSPIHEMAKEPRFTRRALTDAMMRAIDNFPEDLGELARNISLMPSFYPEKRYLFFQLRAPAERREEESYRAKRQYMLKVACGAAKNSFPEIKTIIGIAIDAPKFSNENSEDFILMDCSEWTLNQRRYYEKANEPFQFFNSGLRKRKQKFTRFVPQPPTNLR</sequence>